<dbReference type="AlphaFoldDB" id="A0A0B6ZRA4"/>
<protein>
    <submittedName>
        <fullName evidence="1">Uncharacterized protein</fullName>
    </submittedName>
</protein>
<feature type="non-terminal residue" evidence="1">
    <location>
        <position position="60"/>
    </location>
</feature>
<proteinExistence type="predicted"/>
<sequence>MIKHCKLYNVSYFKHSPFHTEVLFYTFIDISSDSLTIIASLMCHYEDVKNKLSRITALCL</sequence>
<reference evidence="1" key="1">
    <citation type="submission" date="2014-12" db="EMBL/GenBank/DDBJ databases">
        <title>Insight into the proteome of Arion vulgaris.</title>
        <authorList>
            <person name="Aradska J."/>
            <person name="Bulat T."/>
            <person name="Smidak R."/>
            <person name="Sarate P."/>
            <person name="Gangsoo J."/>
            <person name="Sialana F."/>
            <person name="Bilban M."/>
            <person name="Lubec G."/>
        </authorList>
    </citation>
    <scope>NUCLEOTIDE SEQUENCE</scope>
    <source>
        <tissue evidence="1">Skin</tissue>
    </source>
</reference>
<organism evidence="1">
    <name type="scientific">Arion vulgaris</name>
    <dbReference type="NCBI Taxonomy" id="1028688"/>
    <lineage>
        <taxon>Eukaryota</taxon>
        <taxon>Metazoa</taxon>
        <taxon>Spiralia</taxon>
        <taxon>Lophotrochozoa</taxon>
        <taxon>Mollusca</taxon>
        <taxon>Gastropoda</taxon>
        <taxon>Heterobranchia</taxon>
        <taxon>Euthyneura</taxon>
        <taxon>Panpulmonata</taxon>
        <taxon>Eupulmonata</taxon>
        <taxon>Stylommatophora</taxon>
        <taxon>Helicina</taxon>
        <taxon>Arionoidea</taxon>
        <taxon>Arionidae</taxon>
        <taxon>Arion</taxon>
    </lineage>
</organism>
<accession>A0A0B6ZRA4</accession>
<gene>
    <name evidence="1" type="primary">ORF76896</name>
</gene>
<dbReference type="EMBL" id="HACG01024228">
    <property type="protein sequence ID" value="CEK71093.1"/>
    <property type="molecule type" value="Transcribed_RNA"/>
</dbReference>
<name>A0A0B6ZRA4_9EUPU</name>
<evidence type="ECO:0000313" key="1">
    <source>
        <dbReference type="EMBL" id="CEK71093.1"/>
    </source>
</evidence>